<organism evidence="3">
    <name type="scientific">Acromyrmex echinatior</name>
    <name type="common">Panamanian leafcutter ant</name>
    <name type="synonym">Acromyrmex octospinosus echinatior</name>
    <dbReference type="NCBI Taxonomy" id="103372"/>
    <lineage>
        <taxon>Eukaryota</taxon>
        <taxon>Metazoa</taxon>
        <taxon>Ecdysozoa</taxon>
        <taxon>Arthropoda</taxon>
        <taxon>Hexapoda</taxon>
        <taxon>Insecta</taxon>
        <taxon>Pterygota</taxon>
        <taxon>Neoptera</taxon>
        <taxon>Endopterygota</taxon>
        <taxon>Hymenoptera</taxon>
        <taxon>Apocrita</taxon>
        <taxon>Aculeata</taxon>
        <taxon>Formicoidea</taxon>
        <taxon>Formicidae</taxon>
        <taxon>Myrmicinae</taxon>
        <taxon>Acromyrmex</taxon>
    </lineage>
</organism>
<dbReference type="AlphaFoldDB" id="F4WAI4"/>
<dbReference type="EMBL" id="GL888050">
    <property type="protein sequence ID" value="EGI68742.1"/>
    <property type="molecule type" value="Genomic_DNA"/>
</dbReference>
<dbReference type="Proteomes" id="UP000007755">
    <property type="component" value="Unassembled WGS sequence"/>
</dbReference>
<feature type="region of interest" description="Disordered" evidence="1">
    <location>
        <begin position="23"/>
        <end position="45"/>
    </location>
</feature>
<name>F4WAI4_ACREC</name>
<feature type="compositionally biased region" description="Basic and acidic residues" evidence="1">
    <location>
        <begin position="107"/>
        <end position="125"/>
    </location>
</feature>
<reference evidence="2" key="1">
    <citation type="submission" date="2011-02" db="EMBL/GenBank/DDBJ databases">
        <title>The genome of the leaf-cutting ant Acromyrmex echinatior suggests key adaptations to social evolution and fungus farming.</title>
        <authorList>
            <person name="Nygaard S."/>
            <person name="Zhang G."/>
        </authorList>
    </citation>
    <scope>NUCLEOTIDE SEQUENCE</scope>
</reference>
<protein>
    <submittedName>
        <fullName evidence="2">Uncharacterized protein</fullName>
    </submittedName>
</protein>
<evidence type="ECO:0000256" key="1">
    <source>
        <dbReference type="SAM" id="MobiDB-lite"/>
    </source>
</evidence>
<evidence type="ECO:0000313" key="3">
    <source>
        <dbReference type="Proteomes" id="UP000007755"/>
    </source>
</evidence>
<gene>
    <name evidence="2" type="ORF">G5I_02521</name>
</gene>
<sequence length="227" mass="24411">MRHVVGHKALFSGRSTSIPRVVASGSPALAPSGQPTRAANEKGLGAAPPVVRSYVLRGSKGRSVNPQPSTKSARITTPVVVLADGACFLQRGHLQHLCREAKLSRLRDSATPRQGREHGGADHGKGIAAVSPDHLWREKEKIRVAPICDDEWKPACCSLASFARSFARSRNSSVLCSRLCMHNELQSHNFLLKPFSFMTVGNNQLTIAYGGRAVRLAPVSPILIAVP</sequence>
<dbReference type="InParanoid" id="F4WAI4"/>
<accession>F4WAI4</accession>
<evidence type="ECO:0000313" key="2">
    <source>
        <dbReference type="EMBL" id="EGI68742.1"/>
    </source>
</evidence>
<proteinExistence type="predicted"/>
<feature type="region of interest" description="Disordered" evidence="1">
    <location>
        <begin position="107"/>
        <end position="127"/>
    </location>
</feature>
<keyword evidence="3" id="KW-1185">Reference proteome</keyword>